<dbReference type="Proteomes" id="UP000011116">
    <property type="component" value="Chromosome 5H"/>
</dbReference>
<reference evidence="2" key="3">
    <citation type="submission" date="2022-01" db="UniProtKB">
        <authorList>
            <consortium name="EnsemblPlants"/>
        </authorList>
    </citation>
    <scope>IDENTIFICATION</scope>
    <source>
        <strain evidence="2">subsp. vulgare</strain>
    </source>
</reference>
<proteinExistence type="predicted"/>
<reference evidence="2" key="2">
    <citation type="submission" date="2020-10" db="EMBL/GenBank/DDBJ databases">
        <authorList>
            <person name="Scholz U."/>
            <person name="Mascher M."/>
            <person name="Fiebig A."/>
        </authorList>
    </citation>
    <scope>NUCLEOTIDE SEQUENCE [LARGE SCALE GENOMIC DNA]</scope>
    <source>
        <strain evidence="2">cv. Morex</strain>
    </source>
</reference>
<name>A0A8I7BF54_HORVV</name>
<sequence length="822" mass="91379">MENKRRLVRGHQEQQRPYKRVARPMRLDSSPESSPAAPSELSEQVVSRLRRSVVSLASFDGDAKLRECTGICIETSCSDSEATILTSRRLIPPTRPAASLTIKVRLPNNRIVTGRIEDPMIYVDFFIVNIKNVSGVDATNLDRDMQFEPHTKVAAVCRCFRSGFLTATSGLNLASPTSETIVSTCRIHKAGIGGPLVDFDGNFVGMNSSRTKMDKTAYMRREGIFRFLVFHGKVSVRVKEGVVDASGARMNSEMKAIRPSLSAKSVAKLSKSRKGALSKQVLSRLSTSVVTLASFDGDTQLRECTGTCIESSCPDATCFLTSINLIPYTWHLEKITESLTIKVRLPDDQIVTGWIEKPELYVNFWIVKIKNVDVINPTHLHHLSLDRATQFEPYRKVAAVWRYYDSGELKTTSGVDLASVCAHTDEEMLSTCRIHEVGIGGPLVDFDGNLVGMNCSGTKERKTPYVRRPSIRRFMWFRGMVSVEEEVDEAVSARNKCRYGGTGLLMAGGGRFINFLDDTFKNDILRKPLGSFCLEMDRSACSLASQSSKHLASKMDQSVVSLASFNGFAKKFSCSGIFIKGKACSATILTSASLVRVPGSSHMIDDNLRIEVCLPNQFRVVGILNCYNLHYNVALVDIMGFWRPQTIKIRGHPVTSSMDVIAVGSLFAHRQLMAVEGKVLIGKQSKLDCAELCVSTCKITKAGIGGPLIDSDGNFVGMNFYDEEETPFLPRDVIHRLLLNLNKKWTSADDTIVEGVENRWLLPGETHRNPERIAAVDGNKWPLPEPRDVGRRAKPLHRFPMLRRGRPVHMLDHIGRRADDHC</sequence>
<dbReference type="PANTHER" id="PTHR18868">
    <property type="entry name" value="OS07G0665300 PROTEIN-RELATED"/>
    <property type="match status" value="1"/>
</dbReference>
<dbReference type="Gramene" id="HORVU.MOREX.r2.5HG0417940.1">
    <property type="protein sequence ID" value="HORVU.MOREX.r2.5HG0417940.1"/>
    <property type="gene ID" value="HORVU.MOREX.r2.5HG0417940"/>
</dbReference>
<dbReference type="EnsemblPlants" id="HORVU.MOREX.r3.5HG0503100.1">
    <property type="protein sequence ID" value="HORVU.MOREX.r3.5HG0503100.1"/>
    <property type="gene ID" value="HORVU.MOREX.r3.5HG0503100"/>
</dbReference>
<dbReference type="Pfam" id="PF13365">
    <property type="entry name" value="Trypsin_2"/>
    <property type="match status" value="1"/>
</dbReference>
<dbReference type="Gene3D" id="2.40.10.120">
    <property type="match status" value="2"/>
</dbReference>
<evidence type="ECO:0000313" key="3">
    <source>
        <dbReference type="Proteomes" id="UP000011116"/>
    </source>
</evidence>
<organism evidence="2 3">
    <name type="scientific">Hordeum vulgare subsp. vulgare</name>
    <name type="common">Domesticated barley</name>
    <dbReference type="NCBI Taxonomy" id="112509"/>
    <lineage>
        <taxon>Eukaryota</taxon>
        <taxon>Viridiplantae</taxon>
        <taxon>Streptophyta</taxon>
        <taxon>Embryophyta</taxon>
        <taxon>Tracheophyta</taxon>
        <taxon>Spermatophyta</taxon>
        <taxon>Magnoliopsida</taxon>
        <taxon>Liliopsida</taxon>
        <taxon>Poales</taxon>
        <taxon>Poaceae</taxon>
        <taxon>BOP clade</taxon>
        <taxon>Pooideae</taxon>
        <taxon>Triticodae</taxon>
        <taxon>Triticeae</taxon>
        <taxon>Hordeinae</taxon>
        <taxon>Hordeum</taxon>
    </lineage>
</organism>
<protein>
    <submittedName>
        <fullName evidence="2">Uncharacterized protein</fullName>
    </submittedName>
</protein>
<evidence type="ECO:0000313" key="2">
    <source>
        <dbReference type="EnsemblPlants" id="HORVU.MOREX.r3.5HG0503100.1"/>
    </source>
</evidence>
<accession>A0A8I7BF54</accession>
<dbReference type="SUPFAM" id="SSF50494">
    <property type="entry name" value="Trypsin-like serine proteases"/>
    <property type="match status" value="3"/>
</dbReference>
<dbReference type="AlphaFoldDB" id="A0A8I7BF54"/>
<keyword evidence="3" id="KW-1185">Reference proteome</keyword>
<dbReference type="InterPro" id="IPR009003">
    <property type="entry name" value="Peptidase_S1_PA"/>
</dbReference>
<feature type="compositionally biased region" description="Basic and acidic residues" evidence="1">
    <location>
        <begin position="1"/>
        <end position="16"/>
    </location>
</feature>
<feature type="region of interest" description="Disordered" evidence="1">
    <location>
        <begin position="1"/>
        <end position="41"/>
    </location>
</feature>
<feature type="compositionally biased region" description="Low complexity" evidence="1">
    <location>
        <begin position="30"/>
        <end position="41"/>
    </location>
</feature>
<dbReference type="PANTHER" id="PTHR18868:SF48">
    <property type="entry name" value="BULB-TYPE LECTIN DOMAIN-CONTAINING PROTEIN"/>
    <property type="match status" value="1"/>
</dbReference>
<evidence type="ECO:0000256" key="1">
    <source>
        <dbReference type="SAM" id="MobiDB-lite"/>
    </source>
</evidence>
<dbReference type="SMR" id="A0A8I7BF54"/>
<dbReference type="Gramene" id="HORVU.MOREX.r3.5HG0503100.1">
    <property type="protein sequence ID" value="HORVU.MOREX.r3.5HG0503100.1"/>
    <property type="gene ID" value="HORVU.MOREX.r3.5HG0503100"/>
</dbReference>
<reference evidence="3" key="1">
    <citation type="journal article" date="2012" name="Nature">
        <title>A physical, genetic and functional sequence assembly of the barley genome.</title>
        <authorList>
            <consortium name="The International Barley Genome Sequencing Consortium"/>
            <person name="Mayer K.F."/>
            <person name="Waugh R."/>
            <person name="Brown J.W."/>
            <person name="Schulman A."/>
            <person name="Langridge P."/>
            <person name="Platzer M."/>
            <person name="Fincher G.B."/>
            <person name="Muehlbauer G.J."/>
            <person name="Sato K."/>
            <person name="Close T.J."/>
            <person name="Wise R.P."/>
            <person name="Stein N."/>
        </authorList>
    </citation>
    <scope>NUCLEOTIDE SEQUENCE [LARGE SCALE GENOMIC DNA]</scope>
    <source>
        <strain evidence="3">cv. Morex</strain>
    </source>
</reference>